<dbReference type="GO" id="GO:0004519">
    <property type="term" value="F:endonuclease activity"/>
    <property type="evidence" value="ECO:0007669"/>
    <property type="project" value="UniProtKB-KW"/>
</dbReference>
<evidence type="ECO:0000256" key="1">
    <source>
        <dbReference type="PIRSR" id="PIRSR640255-1"/>
    </source>
</evidence>
<organism evidence="5 6">
    <name type="scientific">Peribacillus faecalis</name>
    <dbReference type="NCBI Taxonomy" id="2772559"/>
    <lineage>
        <taxon>Bacteria</taxon>
        <taxon>Bacillati</taxon>
        <taxon>Bacillota</taxon>
        <taxon>Bacilli</taxon>
        <taxon>Bacillales</taxon>
        <taxon>Bacillaceae</taxon>
        <taxon>Peribacillus</taxon>
    </lineage>
</organism>
<dbReference type="InterPro" id="IPR020821">
    <property type="entry name" value="ENPP1-3/EXOG-like_nuc-like"/>
</dbReference>
<feature type="active site" description="Proton acceptor" evidence="1">
    <location>
        <position position="115"/>
    </location>
</feature>
<name>A0A927CVI7_9BACI</name>
<gene>
    <name evidence="5" type="ORF">IEO70_04065</name>
</gene>
<accession>A0A927CVI7</accession>
<dbReference type="CDD" id="cd00091">
    <property type="entry name" value="NUC"/>
    <property type="match status" value="1"/>
</dbReference>
<dbReference type="SUPFAM" id="SSF54060">
    <property type="entry name" value="His-Me finger endonucleases"/>
    <property type="match status" value="1"/>
</dbReference>
<dbReference type="SMART" id="SM00892">
    <property type="entry name" value="Endonuclease_NS"/>
    <property type="match status" value="1"/>
</dbReference>
<feature type="binding site" evidence="2">
    <location>
        <position position="149"/>
    </location>
    <ligand>
        <name>Mg(2+)</name>
        <dbReference type="ChEBI" id="CHEBI:18420"/>
        <note>catalytic</note>
    </ligand>
</feature>
<evidence type="ECO:0000259" key="3">
    <source>
        <dbReference type="SMART" id="SM00477"/>
    </source>
</evidence>
<dbReference type="InterPro" id="IPR001604">
    <property type="entry name" value="Endo_G_ENPP1-like_dom"/>
</dbReference>
<sequence>MKATKLALEWYELAEGYDANFLSKQYEVPLPELSNDLKEDIAPLLEGGYILNYTHFSIVMSKSRRLAFYTAVNIDGSQQKDIKRGNDSWYYDPRIDEDFLAGPELYSNNDLDRGHLVRRRDPVWGTRAAAANEDTFHFTNCAPQHKNFNQKTWLDLEDYILNNAVTNNLKVNVFTGPVFKESDQTYRGIQLPEEFWKIAVMIKHDGTLSATAYLQTQKNLLGRLDFSYGEYKTYQVAVSHVERLTGLDFGTLRDADPLGSAGTFHTVTTEDDIRF</sequence>
<reference evidence="5" key="1">
    <citation type="submission" date="2020-09" db="EMBL/GenBank/DDBJ databases">
        <title>Bacillus faecalis sp. nov., a moderately halophilic bacterium isolated from cow faeces.</title>
        <authorList>
            <person name="Jiang L."/>
            <person name="Lee J."/>
        </authorList>
    </citation>
    <scope>NUCLEOTIDE SEQUENCE</scope>
    <source>
        <strain evidence="5">AGMB 02131</strain>
    </source>
</reference>
<dbReference type="EMBL" id="JACXSI010000007">
    <property type="protein sequence ID" value="MBD3107532.1"/>
    <property type="molecule type" value="Genomic_DNA"/>
</dbReference>
<evidence type="ECO:0000259" key="4">
    <source>
        <dbReference type="SMART" id="SM00892"/>
    </source>
</evidence>
<keyword evidence="5" id="KW-0378">Hydrolase</keyword>
<keyword evidence="6" id="KW-1185">Reference proteome</keyword>
<evidence type="ECO:0000313" key="6">
    <source>
        <dbReference type="Proteomes" id="UP000602076"/>
    </source>
</evidence>
<dbReference type="GO" id="GO:0003676">
    <property type="term" value="F:nucleic acid binding"/>
    <property type="evidence" value="ECO:0007669"/>
    <property type="project" value="InterPro"/>
</dbReference>
<keyword evidence="2" id="KW-0479">Metal-binding</keyword>
<dbReference type="PANTHER" id="PTHR13966">
    <property type="entry name" value="ENDONUCLEASE RELATED"/>
    <property type="match status" value="1"/>
</dbReference>
<dbReference type="AlphaFoldDB" id="A0A927CVI7"/>
<evidence type="ECO:0000313" key="5">
    <source>
        <dbReference type="EMBL" id="MBD3107532.1"/>
    </source>
</evidence>
<dbReference type="Proteomes" id="UP000602076">
    <property type="component" value="Unassembled WGS sequence"/>
</dbReference>
<keyword evidence="5" id="KW-0255">Endonuclease</keyword>
<dbReference type="PANTHER" id="PTHR13966:SF5">
    <property type="entry name" value="ENDONUCLEASE G, MITOCHONDRIAL"/>
    <property type="match status" value="1"/>
</dbReference>
<dbReference type="Pfam" id="PF01223">
    <property type="entry name" value="Endonuclease_NS"/>
    <property type="match status" value="1"/>
</dbReference>
<dbReference type="GO" id="GO:0016787">
    <property type="term" value="F:hydrolase activity"/>
    <property type="evidence" value="ECO:0007669"/>
    <property type="project" value="InterPro"/>
</dbReference>
<feature type="domain" description="DNA/RNA non-specific endonuclease/pyrophosphatase/phosphodiesterase" evidence="4">
    <location>
        <begin position="52"/>
        <end position="256"/>
    </location>
</feature>
<dbReference type="Gene3D" id="3.40.570.10">
    <property type="entry name" value="Extracellular Endonuclease, subunit A"/>
    <property type="match status" value="1"/>
</dbReference>
<dbReference type="InterPro" id="IPR044929">
    <property type="entry name" value="DNA/RNA_non-sp_Endonuclease_sf"/>
</dbReference>
<feature type="domain" description="ENPP1-3/EXOG-like endonuclease/phosphodiesterase" evidence="3">
    <location>
        <begin position="53"/>
        <end position="256"/>
    </location>
</feature>
<dbReference type="GO" id="GO:0046872">
    <property type="term" value="F:metal ion binding"/>
    <property type="evidence" value="ECO:0007669"/>
    <property type="project" value="UniProtKB-KW"/>
</dbReference>
<proteinExistence type="predicted"/>
<keyword evidence="5" id="KW-0540">Nuclease</keyword>
<dbReference type="SMART" id="SM00477">
    <property type="entry name" value="NUC"/>
    <property type="match status" value="1"/>
</dbReference>
<dbReference type="InterPro" id="IPR040255">
    <property type="entry name" value="Non-specific_endonuclease"/>
</dbReference>
<protein>
    <submittedName>
        <fullName evidence="5">DNA/RNA non-specific endonuclease</fullName>
    </submittedName>
</protein>
<comment type="caution">
    <text evidence="5">The sequence shown here is derived from an EMBL/GenBank/DDBJ whole genome shotgun (WGS) entry which is preliminary data.</text>
</comment>
<dbReference type="InterPro" id="IPR044925">
    <property type="entry name" value="His-Me_finger_sf"/>
</dbReference>
<evidence type="ECO:0000256" key="2">
    <source>
        <dbReference type="PIRSR" id="PIRSR640255-2"/>
    </source>
</evidence>